<protein>
    <submittedName>
        <fullName evidence="4">Crystallin beta/gamma motif-containing protein</fullName>
    </submittedName>
</protein>
<evidence type="ECO:0000259" key="2">
    <source>
        <dbReference type="Pfam" id="PF18812"/>
    </source>
</evidence>
<dbReference type="InterPro" id="IPR041301">
    <property type="entry name" value="PBECR3"/>
</dbReference>
<evidence type="ECO:0000259" key="1">
    <source>
        <dbReference type="Pfam" id="PF18763"/>
    </source>
</evidence>
<organism evidence="4">
    <name type="scientific">Podoviridae sp. ctrub15</name>
    <dbReference type="NCBI Taxonomy" id="2826581"/>
    <lineage>
        <taxon>Viruses</taxon>
        <taxon>Duplodnaviria</taxon>
        <taxon>Heunggongvirae</taxon>
        <taxon>Uroviricota</taxon>
        <taxon>Caudoviricetes</taxon>
    </lineage>
</organism>
<dbReference type="Pfam" id="PF18812">
    <property type="entry name" value="PBECR3"/>
    <property type="match status" value="1"/>
</dbReference>
<dbReference type="InterPro" id="IPR040696">
    <property type="entry name" value="LPD23"/>
</dbReference>
<dbReference type="Pfam" id="PF18763">
    <property type="entry name" value="ddrB-ParB"/>
    <property type="match status" value="1"/>
</dbReference>
<reference evidence="4" key="1">
    <citation type="journal article" date="2021" name="Proc. Natl. Acad. Sci. U.S.A.">
        <title>A Catalog of Tens of Thousands of Viruses from Human Metagenomes Reveals Hidden Associations with Chronic Diseases.</title>
        <authorList>
            <person name="Tisza M.J."/>
            <person name="Buck C.B."/>
        </authorList>
    </citation>
    <scope>NUCLEOTIDE SEQUENCE</scope>
    <source>
        <strain evidence="4">Ctrub15</strain>
    </source>
</reference>
<feature type="domain" description="Phage-Barnase-EndoU-ColicinE5/D-RelE like nuclease 3" evidence="2">
    <location>
        <begin position="719"/>
        <end position="830"/>
    </location>
</feature>
<name>A0A8S5LUV7_9CAUD</name>
<dbReference type="EMBL" id="BK014743">
    <property type="protein sequence ID" value="DAD73682.1"/>
    <property type="molecule type" value="Genomic_DNA"/>
</dbReference>
<proteinExistence type="predicted"/>
<evidence type="ECO:0000259" key="3">
    <source>
        <dbReference type="Pfam" id="PF18838"/>
    </source>
</evidence>
<evidence type="ECO:0000313" key="4">
    <source>
        <dbReference type="EMBL" id="DAD73682.1"/>
    </source>
</evidence>
<feature type="domain" description="Large polyvalent protein associated" evidence="3">
    <location>
        <begin position="343"/>
        <end position="388"/>
    </location>
</feature>
<accession>A0A8S5LUV7</accession>
<feature type="domain" description="DdrB-like" evidence="1">
    <location>
        <begin position="1286"/>
        <end position="1434"/>
    </location>
</feature>
<dbReference type="Pfam" id="PF18838">
    <property type="entry name" value="LPD23"/>
    <property type="match status" value="1"/>
</dbReference>
<sequence length="1800" mass="199424">MIFQNIFEPVRKVDAPEELRPETELPPLEMPEPNFFDGMGDTWKAIPNAVLDTASSAITGLRQIPLENFTTQPEVREWVRRQREEVMPENARRIREIAKQEYELDPQTSGTAAQIVYGLGEMIPKAVLYGSVAGPAGGALLFGADVGVNRTQTLLDEGVDEQTAINAGMLTFAANAIGLKLPAAFATGSRITSAAIGAGANVGLNVAEVQGVHWILENQNYDELAKNYELNFADNAVAAGLGAAFGAAFWRPTTRVRFEQERKALSERFATELERTGKFTPQQVTAQANLNASVVTSAASRWGLTPEQVSSVAPRVRIAETTNQSDLNQIIGIEGAENLRESGADIDYIAVAESMRAQGKTPQEIRFATGWEQGADGKWRYEIPDFKFKDGWDSAVRDARSRLDSEYAKRQENVSDDSEFLALEEQLAAEKRNLIVSRNLSEIVDAPELFSAYPQLKDLTVEFGPLPDRVGGDFSEDRNVIRLPLDSAISSKQARSTLVHEVQHAVQRIEGFTRGSNPEAFPLKSFALWRDMERLRELRRSDAWKEYKQKNDAIDPFEASDEQWAEITALENNPDVAAVLAEVERLRNKWGFSETVVRAINSDEWDPFSSTGRELDDSDPDYRVRQYRNVAGEVEARNVQSRLDLSDEERRTRLLSETEDVPRELQTTNVSSRYSASYSPDDVAKAKPLVKRIVDRVFNGESSNGKGRSSFEDYLAVTDEAARVIQEKTGLDVRGYIHTILDSNVSHVNRRHGPGKETRQDQKPFLRSDFERLPEVLSSPENIFSGEEAGTIVFTKTFDDGEIYVVEVTRRPNKKHKGRGKLELKTAYKKILSELNALAKTSPLAERPKRPETASSVEQSIANRAQNVNNWVDESFEPDADLIERAVENFGLTNDVREAFYVLPDGRMLDGSGRHWGGDERSVAGQRQVDHSDISEVIDDASGADAMYEWMGRTGAMRFDQIVGIASVARPPTKAQLDVLNRANRGKYLALSLNTPEGRIVDDVEFESASKAKIQDFFDQALEKARRGEVGAFAQENRGSFSPTENRITLTPNANVSTFSHEIGHWYLHNLMLASQFEEAAENVKQDVDVLLKAFGINSIDDWNALGVNGQRKYHERFASWVEQYLSEGKSPSPSLVSFFKRFAEWLKDVYEHFSDAVGGRYQAEFGEELPPLSAEVRKVLDRMYTDEFGSKTVRPDKTQVAAARAVQAEETNREKRNRILATDSEDDYSKAVAAQRKAASDLNSGTPVDVSQQMRGASLNEQVLGAEQKKFAREVMSGDGRTAVVLQNRDRSNVVSVGQMNSIASDPQYGLLSFSRNTASGAPIVSYGTLPDDAYLGVRDYVIDSGEQVPVQYAVVEADTVQTSNRFDGSQNPDYGDASLMNVVAGNGRLTGLTEAYRRGTAQQYRDALMSDTQHGVEPAVIASMQHPVLVRYMPQEKVSTGFVSRSNSDQVMARSNVEIAAEDAPRIRGNASLYRFDEEGMPTAETVRQFLIDIGEPNALGRLINSNGNPTPEAIRRIQTAVFHEAYQNDVLTELFSSTTDANIKRILTAMAAFAPRIIEMRNSGIDLAQGIVEAANAVRMAREEGRSLQDLVSQLSFLDDPTTTPFIELLARNANSAAAIGRVLEPLADWTVNAMRAADGGLFGDENVVRTDVADVLGQMRRIENEQRVAAGQEPLPELDVAAIRASIQNLQSQLDEIASQASAQVDVPAQVEPNPQQVQATVREGVANDPDAIRMQELASQQPEQTFLFEDEDGQTIEMRFDEVETRMQEIENEGKTEASGIAQAAICIMRNDGAQ</sequence>
<dbReference type="InterPro" id="IPR041398">
    <property type="entry name" value="DdrB_dom"/>
</dbReference>